<dbReference type="GO" id="GO:0031966">
    <property type="term" value="C:mitochondrial membrane"/>
    <property type="evidence" value="ECO:0007669"/>
    <property type="project" value="UniProtKB-SubCell"/>
</dbReference>
<dbReference type="Proteomes" id="UP001175226">
    <property type="component" value="Unassembled WGS sequence"/>
</dbReference>
<keyword evidence="14" id="KW-1185">Reference proteome</keyword>
<dbReference type="EMBL" id="JAUEPT010000026">
    <property type="protein sequence ID" value="KAK0442425.1"/>
    <property type="molecule type" value="Genomic_DNA"/>
</dbReference>
<evidence type="ECO:0008006" key="15">
    <source>
        <dbReference type="Google" id="ProtNLM"/>
    </source>
</evidence>
<dbReference type="PANTHER" id="PTHR45624">
    <property type="entry name" value="MITOCHONDRIAL BASIC AMINO ACIDS TRANSPORTER-RELATED"/>
    <property type="match status" value="1"/>
</dbReference>
<name>A0AA39JHT5_9AGAR</name>
<evidence type="ECO:0000256" key="10">
    <source>
        <dbReference type="RuleBase" id="RU000488"/>
    </source>
</evidence>
<keyword evidence="7" id="KW-0496">Mitochondrion</keyword>
<evidence type="ECO:0000256" key="7">
    <source>
        <dbReference type="ARBA" id="ARBA00023128"/>
    </source>
</evidence>
<keyword evidence="3 10" id="KW-0813">Transport</keyword>
<comment type="subcellular location">
    <subcellularLocation>
        <location evidence="1">Mitochondrion membrane</location>
        <topology evidence="1">Multi-pass membrane protein</topology>
    </subcellularLocation>
</comment>
<dbReference type="Gene3D" id="1.50.40.10">
    <property type="entry name" value="Mitochondrial carrier domain"/>
    <property type="match status" value="1"/>
</dbReference>
<evidence type="ECO:0000313" key="14">
    <source>
        <dbReference type="Proteomes" id="UP001175226"/>
    </source>
</evidence>
<evidence type="ECO:0000256" key="1">
    <source>
        <dbReference type="ARBA" id="ARBA00004225"/>
    </source>
</evidence>
<keyword evidence="5" id="KW-0677">Repeat</keyword>
<gene>
    <name evidence="11" type="ORF">EV421DRAFT_1904193</name>
    <name evidence="12" type="ORF">EV421DRAFT_1904196</name>
    <name evidence="13" type="ORF">EV421DRAFT_1904199</name>
</gene>
<evidence type="ECO:0000256" key="9">
    <source>
        <dbReference type="PROSITE-ProRule" id="PRU00282"/>
    </source>
</evidence>
<evidence type="ECO:0000313" key="12">
    <source>
        <dbReference type="EMBL" id="KAK0442422.1"/>
    </source>
</evidence>
<dbReference type="InterPro" id="IPR050567">
    <property type="entry name" value="Mitochondrial_Carrier"/>
</dbReference>
<keyword evidence="6" id="KW-1133">Transmembrane helix</keyword>
<dbReference type="AlphaFoldDB" id="A0AA39JHT5"/>
<dbReference type="InterPro" id="IPR023395">
    <property type="entry name" value="MCP_dom_sf"/>
</dbReference>
<keyword evidence="8 9" id="KW-0472">Membrane</keyword>
<reference evidence="12" key="1">
    <citation type="submission" date="2023-06" db="EMBL/GenBank/DDBJ databases">
        <authorList>
            <consortium name="Lawrence Berkeley National Laboratory"/>
            <person name="Ahrendt S."/>
            <person name="Sahu N."/>
            <person name="Indic B."/>
            <person name="Wong-Bajracharya J."/>
            <person name="Merenyi Z."/>
            <person name="Ke H.-M."/>
            <person name="Monk M."/>
            <person name="Kocsube S."/>
            <person name="Drula E."/>
            <person name="Lipzen A."/>
            <person name="Balint B."/>
            <person name="Henrissat B."/>
            <person name="Andreopoulos B."/>
            <person name="Martin F.M."/>
            <person name="Harder C.B."/>
            <person name="Rigling D."/>
            <person name="Ford K.L."/>
            <person name="Foster G.D."/>
            <person name="Pangilinan J."/>
            <person name="Papanicolaou A."/>
            <person name="Barry K."/>
            <person name="LaButti K."/>
            <person name="Viragh M."/>
            <person name="Koriabine M."/>
            <person name="Yan M."/>
            <person name="Riley R."/>
            <person name="Champramary S."/>
            <person name="Plett K.L."/>
            <person name="Tsai I.J."/>
            <person name="Slot J."/>
            <person name="Sipos G."/>
            <person name="Plett J."/>
            <person name="Nagy L.G."/>
            <person name="Grigoriev I.V."/>
        </authorList>
    </citation>
    <scope>NUCLEOTIDE SEQUENCE</scope>
    <source>
        <strain evidence="12">FPL87.14</strain>
    </source>
</reference>
<organism evidence="12 14">
    <name type="scientific">Armillaria borealis</name>
    <dbReference type="NCBI Taxonomy" id="47425"/>
    <lineage>
        <taxon>Eukaryota</taxon>
        <taxon>Fungi</taxon>
        <taxon>Dikarya</taxon>
        <taxon>Basidiomycota</taxon>
        <taxon>Agaricomycotina</taxon>
        <taxon>Agaricomycetes</taxon>
        <taxon>Agaricomycetidae</taxon>
        <taxon>Agaricales</taxon>
        <taxon>Marasmiineae</taxon>
        <taxon>Physalacriaceae</taxon>
        <taxon>Armillaria</taxon>
    </lineage>
</organism>
<dbReference type="SUPFAM" id="SSF103506">
    <property type="entry name" value="Mitochondrial carrier"/>
    <property type="match status" value="1"/>
</dbReference>
<evidence type="ECO:0000313" key="13">
    <source>
        <dbReference type="EMBL" id="KAK0442425.1"/>
    </source>
</evidence>
<dbReference type="GO" id="GO:0022857">
    <property type="term" value="F:transmembrane transporter activity"/>
    <property type="evidence" value="ECO:0007669"/>
    <property type="project" value="TreeGrafter"/>
</dbReference>
<keyword evidence="4 9" id="KW-0812">Transmembrane</keyword>
<evidence type="ECO:0000256" key="3">
    <source>
        <dbReference type="ARBA" id="ARBA00022448"/>
    </source>
</evidence>
<dbReference type="EMBL" id="JAUEPT010000026">
    <property type="protein sequence ID" value="KAK0442422.1"/>
    <property type="molecule type" value="Genomic_DNA"/>
</dbReference>
<proteinExistence type="inferred from homology"/>
<protein>
    <recommendedName>
        <fullName evidence="15">Mitochondrial carrier</fullName>
    </recommendedName>
</protein>
<dbReference type="InterPro" id="IPR018108">
    <property type="entry name" value="MCP_transmembrane"/>
</dbReference>
<comment type="caution">
    <text evidence="12">The sequence shown here is derived from an EMBL/GenBank/DDBJ whole genome shotgun (WGS) entry which is preliminary data.</text>
</comment>
<evidence type="ECO:0000256" key="4">
    <source>
        <dbReference type="ARBA" id="ARBA00022692"/>
    </source>
</evidence>
<accession>A0AA39JHT5</accession>
<evidence type="ECO:0000256" key="5">
    <source>
        <dbReference type="ARBA" id="ARBA00022737"/>
    </source>
</evidence>
<dbReference type="PROSITE" id="PS50920">
    <property type="entry name" value="SOLCAR"/>
    <property type="match status" value="1"/>
</dbReference>
<evidence type="ECO:0000256" key="8">
    <source>
        <dbReference type="ARBA" id="ARBA00023136"/>
    </source>
</evidence>
<dbReference type="PANTHER" id="PTHR45624:SF10">
    <property type="entry name" value="SLC (SOLUTE CARRIER) HOMOLOG"/>
    <property type="match status" value="1"/>
</dbReference>
<evidence type="ECO:0000256" key="2">
    <source>
        <dbReference type="ARBA" id="ARBA00006375"/>
    </source>
</evidence>
<dbReference type="Pfam" id="PF00153">
    <property type="entry name" value="Mito_carr"/>
    <property type="match status" value="1"/>
</dbReference>
<sequence>MSEVGLDPLLDFFAGTISGIAGLVVGYPFDTGNLTWNPEMTGKYRSTMHALATIIKEERFIGMYKGITSPLTNAALMNGLVFVLVRTACPVWVSPSSAFGPPILVLRLASHKPPSLP</sequence>
<evidence type="ECO:0000256" key="6">
    <source>
        <dbReference type="ARBA" id="ARBA00022989"/>
    </source>
</evidence>
<feature type="repeat" description="Solcar" evidence="9">
    <location>
        <begin position="6"/>
        <end position="91"/>
    </location>
</feature>
<evidence type="ECO:0000313" key="11">
    <source>
        <dbReference type="EMBL" id="KAK0442419.1"/>
    </source>
</evidence>
<comment type="similarity">
    <text evidence="2 10">Belongs to the mitochondrial carrier (TC 2.A.29) family.</text>
</comment>
<dbReference type="EMBL" id="JAUEPT010000026">
    <property type="protein sequence ID" value="KAK0442419.1"/>
    <property type="molecule type" value="Genomic_DNA"/>
</dbReference>